<dbReference type="Proteomes" id="UP001164743">
    <property type="component" value="Chromosome 3A"/>
</dbReference>
<gene>
    <name evidence="2" type="ORF">PtA15_3A306</name>
</gene>
<feature type="compositionally biased region" description="Basic and acidic residues" evidence="1">
    <location>
        <begin position="36"/>
        <end position="68"/>
    </location>
</feature>
<evidence type="ECO:0000313" key="2">
    <source>
        <dbReference type="EMBL" id="WAQ82941.1"/>
    </source>
</evidence>
<feature type="compositionally biased region" description="Basic and acidic residues" evidence="1">
    <location>
        <begin position="77"/>
        <end position="93"/>
    </location>
</feature>
<evidence type="ECO:0000256" key="1">
    <source>
        <dbReference type="SAM" id="MobiDB-lite"/>
    </source>
</evidence>
<dbReference type="EMBL" id="CP110423">
    <property type="protein sequence ID" value="WAQ82941.1"/>
    <property type="molecule type" value="Genomic_DNA"/>
</dbReference>
<organism evidence="2 3">
    <name type="scientific">Puccinia triticina</name>
    <dbReference type="NCBI Taxonomy" id="208348"/>
    <lineage>
        <taxon>Eukaryota</taxon>
        <taxon>Fungi</taxon>
        <taxon>Dikarya</taxon>
        <taxon>Basidiomycota</taxon>
        <taxon>Pucciniomycotina</taxon>
        <taxon>Pucciniomycetes</taxon>
        <taxon>Pucciniales</taxon>
        <taxon>Pucciniaceae</taxon>
        <taxon>Puccinia</taxon>
    </lineage>
</organism>
<proteinExistence type="predicted"/>
<evidence type="ECO:0000313" key="3">
    <source>
        <dbReference type="Proteomes" id="UP001164743"/>
    </source>
</evidence>
<sequence>MQRSDGQALTGQILENGSAFHALQIAVQDELSRARVAEERDLVRKRTAEEHRLDDEEKEANQEERRAAAEASRVAKKVHEDDQKRARRVEIGAKKSGAQAKRVQRNRQQVAKAICDCQNHTDFDGIWDQLARGGE</sequence>
<dbReference type="GeneID" id="77808157"/>
<feature type="region of interest" description="Disordered" evidence="1">
    <location>
        <begin position="36"/>
        <end position="105"/>
    </location>
</feature>
<name>A0ABY7CCJ2_9BASI</name>
<accession>A0ABY7CCJ2</accession>
<reference evidence="2" key="1">
    <citation type="submission" date="2022-10" db="EMBL/GenBank/DDBJ databases">
        <title>Puccinia triticina Genome sequencing and assembly.</title>
        <authorList>
            <person name="Li C."/>
        </authorList>
    </citation>
    <scope>NUCLEOTIDE SEQUENCE</scope>
    <source>
        <strain evidence="2">Pt15</strain>
    </source>
</reference>
<protein>
    <submittedName>
        <fullName evidence="2">Uncharacterized protein</fullName>
    </submittedName>
</protein>
<dbReference type="RefSeq" id="XP_053018496.1">
    <property type="nucleotide sequence ID" value="XM_053167262.1"/>
</dbReference>
<keyword evidence="3" id="KW-1185">Reference proteome</keyword>